<dbReference type="GO" id="GO:0000978">
    <property type="term" value="F:RNA polymerase II cis-regulatory region sequence-specific DNA binding"/>
    <property type="evidence" value="ECO:0007669"/>
    <property type="project" value="TreeGrafter"/>
</dbReference>
<feature type="region of interest" description="Disordered" evidence="1">
    <location>
        <begin position="446"/>
        <end position="465"/>
    </location>
</feature>
<accession>A0A1X7V2G8</accession>
<dbReference type="InterPro" id="IPR037059">
    <property type="entry name" value="RHD_DNA_bind_dom_sf"/>
</dbReference>
<proteinExistence type="predicted"/>
<dbReference type="InterPro" id="IPR008366">
    <property type="entry name" value="NFAT"/>
</dbReference>
<reference evidence="2" key="2">
    <citation type="submission" date="2017-05" db="UniProtKB">
        <authorList>
            <consortium name="EnsemblMetazoa"/>
        </authorList>
    </citation>
    <scope>IDENTIFICATION</scope>
</reference>
<feature type="region of interest" description="Disordered" evidence="1">
    <location>
        <begin position="234"/>
        <end position="260"/>
    </location>
</feature>
<dbReference type="Gene3D" id="2.60.40.340">
    <property type="entry name" value="Rel homology domain (RHD), DNA-binding domain"/>
    <property type="match status" value="1"/>
</dbReference>
<dbReference type="InParanoid" id="A0A1X7V2G8"/>
<dbReference type="EnsemblMetazoa" id="Aqu2.1.34450_001">
    <property type="protein sequence ID" value="Aqu2.1.34450_001"/>
    <property type="gene ID" value="Aqu2.1.34450"/>
</dbReference>
<dbReference type="KEGG" id="aqu:109581285"/>
<evidence type="ECO:0000313" key="2">
    <source>
        <dbReference type="EnsemblMetazoa" id="Aqu2.1.34450_001"/>
    </source>
</evidence>
<reference evidence="3" key="1">
    <citation type="journal article" date="2010" name="Nature">
        <title>The Amphimedon queenslandica genome and the evolution of animal complexity.</title>
        <authorList>
            <person name="Srivastava M."/>
            <person name="Simakov O."/>
            <person name="Chapman J."/>
            <person name="Fahey B."/>
            <person name="Gauthier M.E."/>
            <person name="Mitros T."/>
            <person name="Richards G.S."/>
            <person name="Conaco C."/>
            <person name="Dacre M."/>
            <person name="Hellsten U."/>
            <person name="Larroux C."/>
            <person name="Putnam N.H."/>
            <person name="Stanke M."/>
            <person name="Adamska M."/>
            <person name="Darling A."/>
            <person name="Degnan S.M."/>
            <person name="Oakley T.H."/>
            <person name="Plachetzki D.C."/>
            <person name="Zhai Y."/>
            <person name="Adamski M."/>
            <person name="Calcino A."/>
            <person name="Cummins S.F."/>
            <person name="Goodstein D.M."/>
            <person name="Harris C."/>
            <person name="Jackson D.J."/>
            <person name="Leys S.P."/>
            <person name="Shu S."/>
            <person name="Woodcroft B.J."/>
            <person name="Vervoort M."/>
            <person name="Kosik K.S."/>
            <person name="Manning G."/>
            <person name="Degnan B.M."/>
            <person name="Rokhsar D.S."/>
        </authorList>
    </citation>
    <scope>NUCLEOTIDE SEQUENCE [LARGE SCALE GENOMIC DNA]</scope>
</reference>
<dbReference type="PANTHER" id="PTHR12533">
    <property type="entry name" value="NFAT"/>
    <property type="match status" value="1"/>
</dbReference>
<gene>
    <name evidence="2" type="primary">109581285</name>
</gene>
<dbReference type="GO" id="GO:0005667">
    <property type="term" value="C:transcription regulator complex"/>
    <property type="evidence" value="ECO:0007669"/>
    <property type="project" value="TreeGrafter"/>
</dbReference>
<protein>
    <submittedName>
        <fullName evidence="2">Uncharacterized protein</fullName>
    </submittedName>
</protein>
<evidence type="ECO:0000313" key="3">
    <source>
        <dbReference type="Proteomes" id="UP000007879"/>
    </source>
</evidence>
<sequence length="575" mass="62202">MSLAGVCGPSVAGMKRGRDFHPPRGSSAAAMQFDCHLSHEFEPFKKMPCLSNISPGPAVSLPVPVTIQAPPLLHHAMVSRCSPPAGAVSSNYSTTGHIVTGHALHTVVPFGPGIQSGDALRMEDIELQTDQSKNGFTLFISDEPEENYRARYESEGCRGPMKGRNGGCPSVTLVNPQQCPLVSAEVSVELTSNDGTVLQSCRLDSMEEGQNLHKKLIIGEKTVFDNLRIRRLKKTDTTSSSPKGATMPAKKTGGRGKQDEKQAHLQFKAKLTLENQQIITLKAISSAIYLNANHDPPEIHKIIPDFGNHGTQVAIIGTRMHSPRVMFIFTGQDGRENEIIADIEKEISHQNALVIKVPQIPGNIFSGSCVVSPVKIRVTAGKGDRTGRDPLRSNLYPFSYVKQGPCKECSMASLTPPSLPQYSSTGYMPAHYMMPTASSVIMTSSRPHPISPHHTPPPPVTPTSSVTGRVEVDQILEDLCEESNPAHSCIISPTPQHSPYSYPSHTSPMGGGRFTPTVSSMESIVMPTETTSQVKPEELERYLPSYPSPPLISYASPINSYSPPYCQGPSSYSSS</sequence>
<dbReference type="EnsemblMetazoa" id="XM_019995268.1">
    <property type="protein sequence ID" value="XP_019850827.1"/>
    <property type="gene ID" value="LOC109581285"/>
</dbReference>
<dbReference type="PANTHER" id="PTHR12533:SF7">
    <property type="entry name" value="NFAT NUCLEAR FACTOR, ISOFORM B"/>
    <property type="match status" value="1"/>
</dbReference>
<keyword evidence="3" id="KW-1185">Reference proteome</keyword>
<dbReference type="GO" id="GO:0000981">
    <property type="term" value="F:DNA-binding transcription factor activity, RNA polymerase II-specific"/>
    <property type="evidence" value="ECO:0007669"/>
    <property type="project" value="TreeGrafter"/>
</dbReference>
<evidence type="ECO:0000256" key="1">
    <source>
        <dbReference type="SAM" id="MobiDB-lite"/>
    </source>
</evidence>
<name>A0A1X7V2G8_AMPQE</name>
<dbReference type="Proteomes" id="UP000007879">
    <property type="component" value="Unassembled WGS sequence"/>
</dbReference>
<organism evidence="2">
    <name type="scientific">Amphimedon queenslandica</name>
    <name type="common">Sponge</name>
    <dbReference type="NCBI Taxonomy" id="400682"/>
    <lineage>
        <taxon>Eukaryota</taxon>
        <taxon>Metazoa</taxon>
        <taxon>Porifera</taxon>
        <taxon>Demospongiae</taxon>
        <taxon>Heteroscleromorpha</taxon>
        <taxon>Haplosclerida</taxon>
        <taxon>Niphatidae</taxon>
        <taxon>Amphimedon</taxon>
    </lineage>
</organism>
<dbReference type="AlphaFoldDB" id="A0A1X7V2G8"/>
<dbReference type="STRING" id="400682.A0A1X7V2G8"/>
<dbReference type="SUPFAM" id="SSF49417">
    <property type="entry name" value="p53-like transcription factors"/>
    <property type="match status" value="1"/>
</dbReference>
<dbReference type="OrthoDB" id="5346094at2759"/>
<dbReference type="InterPro" id="IPR008967">
    <property type="entry name" value="p53-like_TF_DNA-bd_sf"/>
</dbReference>